<dbReference type="EMBL" id="CAJEWE010000010">
    <property type="protein sequence ID" value="CAD2076387.1"/>
    <property type="molecule type" value="Genomic_DNA"/>
</dbReference>
<keyword evidence="2" id="KW-1185">Reference proteome</keyword>
<evidence type="ECO:0000313" key="2">
    <source>
        <dbReference type="Proteomes" id="UP000521032"/>
    </source>
</evidence>
<dbReference type="AlphaFoldDB" id="A0A6V7RF00"/>
<name>A0A6V7RF00_9BACL</name>
<protein>
    <submittedName>
        <fullName evidence="1">Uncharacterized protein</fullName>
    </submittedName>
</protein>
<sequence>MSNNAPFNLDLTNVNISPYLYVENKNRVRFDFDNINNFIINFIIDQFKNEELLNILYLSNVSVNESSQDSLNIATKEYLNLYKSSHLWKEKIINVIDDGDLIEYTFSEIKDVNISAVYDYYLYMKTTEAQDNYLYFYNKNFIININSDVLDIVTNNEKFIKNIKTSIISYDKYHE</sequence>
<proteinExistence type="predicted"/>
<accession>A0A6V7RF00</accession>
<dbReference type="Proteomes" id="UP000521032">
    <property type="component" value="Unassembled WGS sequence"/>
</dbReference>
<comment type="caution">
    <text evidence="1">The sequence shown here is derived from an EMBL/GenBank/DDBJ whole genome shotgun (WGS) entry which is preliminary data.</text>
</comment>
<gene>
    <name evidence="1" type="ORF">JEOSCH030_01063</name>
</gene>
<dbReference type="RefSeq" id="WP_186087260.1">
    <property type="nucleotide sequence ID" value="NZ_CAJEWE010000010.1"/>
</dbReference>
<evidence type="ECO:0000313" key="1">
    <source>
        <dbReference type="EMBL" id="CAD2076387.1"/>
    </source>
</evidence>
<reference evidence="1 2" key="1">
    <citation type="submission" date="2020-07" db="EMBL/GenBank/DDBJ databases">
        <authorList>
            <person name="Criscuolo A."/>
        </authorList>
    </citation>
    <scope>NUCLEOTIDE SEQUENCE [LARGE SCALE GENOMIC DNA]</scope>
    <source>
        <strain evidence="2">CIP 111030</strain>
    </source>
</reference>
<organism evidence="1 2">
    <name type="scientific">Phocicoccus schoeneichii</name>
    <dbReference type="NCBI Taxonomy" id="1812261"/>
    <lineage>
        <taxon>Bacteria</taxon>
        <taxon>Bacillati</taxon>
        <taxon>Bacillota</taxon>
        <taxon>Bacilli</taxon>
        <taxon>Bacillales</taxon>
        <taxon>Salinicoccaceae</taxon>
        <taxon>Phocicoccus</taxon>
    </lineage>
</organism>